<dbReference type="InParanoid" id="A0A061FHU7"/>
<dbReference type="AlphaFoldDB" id="A0A061FHU7"/>
<protein>
    <submittedName>
        <fullName evidence="1">Uncharacterized protein</fullName>
    </submittedName>
</protein>
<name>A0A061FHU7_THECC</name>
<gene>
    <name evidence="1" type="ORF">TCM_035982</name>
</gene>
<evidence type="ECO:0000313" key="2">
    <source>
        <dbReference type="Proteomes" id="UP000026915"/>
    </source>
</evidence>
<accession>A0A061FHU7</accession>
<dbReference type="Proteomes" id="UP000026915">
    <property type="component" value="Chromosome 8"/>
</dbReference>
<reference evidence="1 2" key="1">
    <citation type="journal article" date="2013" name="Genome Biol.">
        <title>The genome sequence of the most widely cultivated cacao type and its use to identify candidate genes regulating pod color.</title>
        <authorList>
            <person name="Motamayor J.C."/>
            <person name="Mockaitis K."/>
            <person name="Schmutz J."/>
            <person name="Haiminen N."/>
            <person name="Iii D.L."/>
            <person name="Cornejo O."/>
            <person name="Findley S.D."/>
            <person name="Zheng P."/>
            <person name="Utro F."/>
            <person name="Royaert S."/>
            <person name="Saski C."/>
            <person name="Jenkins J."/>
            <person name="Podicheti R."/>
            <person name="Zhao M."/>
            <person name="Scheffler B.E."/>
            <person name="Stack J.C."/>
            <person name="Feltus F.A."/>
            <person name="Mustiga G.M."/>
            <person name="Amores F."/>
            <person name="Phillips W."/>
            <person name="Marelli J.P."/>
            <person name="May G.D."/>
            <person name="Shapiro H."/>
            <person name="Ma J."/>
            <person name="Bustamante C.D."/>
            <person name="Schnell R.J."/>
            <person name="Main D."/>
            <person name="Gilbert D."/>
            <person name="Parida L."/>
            <person name="Kuhn D.N."/>
        </authorList>
    </citation>
    <scope>NUCLEOTIDE SEQUENCE [LARGE SCALE GENOMIC DNA]</scope>
    <source>
        <strain evidence="2">cv. Matina 1-6</strain>
    </source>
</reference>
<dbReference type="Gramene" id="EOY16915">
    <property type="protein sequence ID" value="EOY16915"/>
    <property type="gene ID" value="TCM_035982"/>
</dbReference>
<keyword evidence="2" id="KW-1185">Reference proteome</keyword>
<proteinExistence type="predicted"/>
<organism evidence="1 2">
    <name type="scientific">Theobroma cacao</name>
    <name type="common">Cacao</name>
    <name type="synonym">Cocoa</name>
    <dbReference type="NCBI Taxonomy" id="3641"/>
    <lineage>
        <taxon>Eukaryota</taxon>
        <taxon>Viridiplantae</taxon>
        <taxon>Streptophyta</taxon>
        <taxon>Embryophyta</taxon>
        <taxon>Tracheophyta</taxon>
        <taxon>Spermatophyta</taxon>
        <taxon>Magnoliopsida</taxon>
        <taxon>eudicotyledons</taxon>
        <taxon>Gunneridae</taxon>
        <taxon>Pentapetalae</taxon>
        <taxon>rosids</taxon>
        <taxon>malvids</taxon>
        <taxon>Malvales</taxon>
        <taxon>Malvaceae</taxon>
        <taxon>Byttnerioideae</taxon>
        <taxon>Theobroma</taxon>
    </lineage>
</organism>
<dbReference type="HOGENOM" id="CLU_1689878_0_0_1"/>
<evidence type="ECO:0000313" key="1">
    <source>
        <dbReference type="EMBL" id="EOY16915.1"/>
    </source>
</evidence>
<dbReference type="EMBL" id="CM001886">
    <property type="protein sequence ID" value="EOY16915.1"/>
    <property type="molecule type" value="Genomic_DNA"/>
</dbReference>
<sequence>MAFKRSRGETGKGVVTEKEDILDNVATYLVKLMDQIENMDKDMRGLMDKGQCMTGYFGIIGLSNVKLMITYGGHWVDDTYKGDDYIGEHDDYSKDYKVEHNDILVCNHADGSTEHATTIVLEEVWCNDHATTVELEDVEGTDPIYDNPISLENEIH</sequence>